<protein>
    <recommendedName>
        <fullName evidence="1">DinB-like domain-containing protein</fullName>
    </recommendedName>
</protein>
<evidence type="ECO:0000313" key="2">
    <source>
        <dbReference type="EMBL" id="GHE74649.1"/>
    </source>
</evidence>
<dbReference type="EMBL" id="BNAG01000005">
    <property type="protein sequence ID" value="GHE74649.1"/>
    <property type="molecule type" value="Genomic_DNA"/>
</dbReference>
<dbReference type="InterPro" id="IPR034660">
    <property type="entry name" value="DinB/YfiT-like"/>
</dbReference>
<dbReference type="SUPFAM" id="SSF109854">
    <property type="entry name" value="DinB/YfiT-like putative metalloenzymes"/>
    <property type="match status" value="1"/>
</dbReference>
<feature type="domain" description="DinB-like" evidence="1">
    <location>
        <begin position="23"/>
        <end position="179"/>
    </location>
</feature>
<proteinExistence type="predicted"/>
<evidence type="ECO:0000313" key="3">
    <source>
        <dbReference type="Proteomes" id="UP000658258"/>
    </source>
</evidence>
<organism evidence="2 3">
    <name type="scientific">Roseivirga thermotolerans</name>
    <dbReference type="NCBI Taxonomy" id="1758176"/>
    <lineage>
        <taxon>Bacteria</taxon>
        <taxon>Pseudomonadati</taxon>
        <taxon>Bacteroidota</taxon>
        <taxon>Cytophagia</taxon>
        <taxon>Cytophagales</taxon>
        <taxon>Roseivirgaceae</taxon>
        <taxon>Roseivirga</taxon>
    </lineage>
</organism>
<accession>A0ABQ3I9Q2</accession>
<keyword evidence="3" id="KW-1185">Reference proteome</keyword>
<gene>
    <name evidence="2" type="ORF">GCM10011340_34210</name>
</gene>
<dbReference type="RefSeq" id="WP_189631525.1">
    <property type="nucleotide sequence ID" value="NZ_BNAG01000005.1"/>
</dbReference>
<dbReference type="Proteomes" id="UP000658258">
    <property type="component" value="Unassembled WGS sequence"/>
</dbReference>
<comment type="caution">
    <text evidence="2">The sequence shown here is derived from an EMBL/GenBank/DDBJ whole genome shotgun (WGS) entry which is preliminary data.</text>
</comment>
<reference evidence="3" key="1">
    <citation type="journal article" date="2019" name="Int. J. Syst. Evol. Microbiol.">
        <title>The Global Catalogue of Microorganisms (GCM) 10K type strain sequencing project: providing services to taxonomists for standard genome sequencing and annotation.</title>
        <authorList>
            <consortium name="The Broad Institute Genomics Platform"/>
            <consortium name="The Broad Institute Genome Sequencing Center for Infectious Disease"/>
            <person name="Wu L."/>
            <person name="Ma J."/>
        </authorList>
    </citation>
    <scope>NUCLEOTIDE SEQUENCE [LARGE SCALE GENOMIC DNA]</scope>
    <source>
        <strain evidence="3">CGMCC 1.15111</strain>
    </source>
</reference>
<dbReference type="InterPro" id="IPR024775">
    <property type="entry name" value="DinB-like"/>
</dbReference>
<dbReference type="Pfam" id="PF12867">
    <property type="entry name" value="DinB_2"/>
    <property type="match status" value="1"/>
</dbReference>
<dbReference type="Gene3D" id="1.20.120.450">
    <property type="entry name" value="dinb family like domain"/>
    <property type="match status" value="1"/>
</dbReference>
<sequence length="187" mass="21576">MKVRSEDFVNQSIHRLNDILSHVEALTQDLSYEELNTQEAAGKWSILQCLKHLSLANGIYVENIEKAFKKYPQQKDEVFSGHWKGNWFTSMITPKESGEIKNTMKTMKSMDPEKALDAQETIDEFFRIHRAFIGLMDQSRNYSLNKVKVPTALGPLVKLRLGDAFRFLLGHTERHLLQIKRIRSAVA</sequence>
<name>A0ABQ3I9Q2_9BACT</name>
<evidence type="ECO:0000259" key="1">
    <source>
        <dbReference type="Pfam" id="PF12867"/>
    </source>
</evidence>